<evidence type="ECO:0000256" key="1">
    <source>
        <dbReference type="SAM" id="MobiDB-lite"/>
    </source>
</evidence>
<name>A0ABY7ECQ8_MYAAR</name>
<accession>A0ABY7ECQ8</accession>
<protein>
    <recommendedName>
        <fullName evidence="4">BZIP domain-containing protein</fullName>
    </recommendedName>
</protein>
<gene>
    <name evidence="2" type="ORF">MAR_016902</name>
</gene>
<reference evidence="2" key="1">
    <citation type="submission" date="2022-11" db="EMBL/GenBank/DDBJ databases">
        <title>Centuries of genome instability and evolution in soft-shell clam transmissible cancer (bioRxiv).</title>
        <authorList>
            <person name="Hart S.F.M."/>
            <person name="Yonemitsu M.A."/>
            <person name="Giersch R.M."/>
            <person name="Beal B.F."/>
            <person name="Arriagada G."/>
            <person name="Davis B.W."/>
            <person name="Ostrander E.A."/>
            <person name="Goff S.P."/>
            <person name="Metzger M.J."/>
        </authorList>
    </citation>
    <scope>NUCLEOTIDE SEQUENCE</scope>
    <source>
        <strain evidence="2">MELC-2E11</strain>
        <tissue evidence="2">Siphon/mantle</tissue>
    </source>
</reference>
<dbReference type="Proteomes" id="UP001164746">
    <property type="component" value="Chromosome 6"/>
</dbReference>
<keyword evidence="3" id="KW-1185">Reference proteome</keyword>
<organism evidence="2 3">
    <name type="scientific">Mya arenaria</name>
    <name type="common">Soft-shell clam</name>
    <dbReference type="NCBI Taxonomy" id="6604"/>
    <lineage>
        <taxon>Eukaryota</taxon>
        <taxon>Metazoa</taxon>
        <taxon>Spiralia</taxon>
        <taxon>Lophotrochozoa</taxon>
        <taxon>Mollusca</taxon>
        <taxon>Bivalvia</taxon>
        <taxon>Autobranchia</taxon>
        <taxon>Heteroconchia</taxon>
        <taxon>Euheterodonta</taxon>
        <taxon>Imparidentia</taxon>
        <taxon>Neoheterodontei</taxon>
        <taxon>Myida</taxon>
        <taxon>Myoidea</taxon>
        <taxon>Myidae</taxon>
        <taxon>Mya</taxon>
    </lineage>
</organism>
<sequence>MSVAVAIPPMSKQMTKMPEHANGQKKLPRPIVFWSVNEKTAYRRNRVVQTRMNMVMDDIATQRETSRKTIRYEAHKFRQKNSRHYNHPLGTSLETQASGVNIAPPNWRRPQERQAASVRKSKKADSDDESTSGDDDDDEDVSPIKCGIITRAKKPTVKFSQCKVVRLENNLKIDDLDNIRLDFNESADCNRNSKANMVRSVSAVQQRKIPDLPGQQRNFSALPAVRTQRCNHGNSKGQCNGRSGFLSRECTCDNMDNMENGTNRGTSSYERRSETYFDKSKAAYQLRQDLRRRAKMRKQGIKSTVFTLKDALNLEKENFIKSNEKVVDYLTRIEAMKRAEMVVVNKWTRDAIVQQLNI</sequence>
<evidence type="ECO:0000313" key="3">
    <source>
        <dbReference type="Proteomes" id="UP001164746"/>
    </source>
</evidence>
<evidence type="ECO:0000313" key="2">
    <source>
        <dbReference type="EMBL" id="WAR06944.1"/>
    </source>
</evidence>
<dbReference type="EMBL" id="CP111017">
    <property type="protein sequence ID" value="WAR06944.1"/>
    <property type="molecule type" value="Genomic_DNA"/>
</dbReference>
<feature type="region of interest" description="Disordered" evidence="1">
    <location>
        <begin position="80"/>
        <end position="142"/>
    </location>
</feature>
<feature type="compositionally biased region" description="Acidic residues" evidence="1">
    <location>
        <begin position="126"/>
        <end position="141"/>
    </location>
</feature>
<evidence type="ECO:0008006" key="4">
    <source>
        <dbReference type="Google" id="ProtNLM"/>
    </source>
</evidence>
<proteinExistence type="predicted"/>